<evidence type="ECO:0000256" key="1">
    <source>
        <dbReference type="SAM" id="Phobius"/>
    </source>
</evidence>
<dbReference type="AlphaFoldDB" id="A0A3S5CDX4"/>
<dbReference type="EMBL" id="CAAALY010017391">
    <property type="protein sequence ID" value="VEL13312.1"/>
    <property type="molecule type" value="Genomic_DNA"/>
</dbReference>
<keyword evidence="1" id="KW-0472">Membrane</keyword>
<evidence type="ECO:0000313" key="3">
    <source>
        <dbReference type="Proteomes" id="UP000784294"/>
    </source>
</evidence>
<evidence type="ECO:0000313" key="2">
    <source>
        <dbReference type="EMBL" id="VEL13312.1"/>
    </source>
</evidence>
<proteinExistence type="predicted"/>
<feature type="transmembrane region" description="Helical" evidence="1">
    <location>
        <begin position="48"/>
        <end position="71"/>
    </location>
</feature>
<keyword evidence="3" id="KW-1185">Reference proteome</keyword>
<name>A0A3S5CDX4_9PLAT</name>
<gene>
    <name evidence="2" type="ORF">PXEA_LOCUS6752</name>
</gene>
<keyword evidence="1" id="KW-1133">Transmembrane helix</keyword>
<reference evidence="2" key="1">
    <citation type="submission" date="2018-11" db="EMBL/GenBank/DDBJ databases">
        <authorList>
            <consortium name="Pathogen Informatics"/>
        </authorList>
    </citation>
    <scope>NUCLEOTIDE SEQUENCE</scope>
</reference>
<accession>A0A3S5CDX4</accession>
<keyword evidence="1" id="KW-0812">Transmembrane</keyword>
<sequence>MRPEADRANLENRIKIKLQINRLRLAKVQPFTRVVWGAGSSRETNKRILYLIFLVATETGSATSTAVILLLEW</sequence>
<protein>
    <submittedName>
        <fullName evidence="2">Uncharacterized protein</fullName>
    </submittedName>
</protein>
<organism evidence="2 3">
    <name type="scientific">Protopolystoma xenopodis</name>
    <dbReference type="NCBI Taxonomy" id="117903"/>
    <lineage>
        <taxon>Eukaryota</taxon>
        <taxon>Metazoa</taxon>
        <taxon>Spiralia</taxon>
        <taxon>Lophotrochozoa</taxon>
        <taxon>Platyhelminthes</taxon>
        <taxon>Monogenea</taxon>
        <taxon>Polyopisthocotylea</taxon>
        <taxon>Polystomatidea</taxon>
        <taxon>Polystomatidae</taxon>
        <taxon>Protopolystoma</taxon>
    </lineage>
</organism>
<comment type="caution">
    <text evidence="2">The sequence shown here is derived from an EMBL/GenBank/DDBJ whole genome shotgun (WGS) entry which is preliminary data.</text>
</comment>
<dbReference type="Proteomes" id="UP000784294">
    <property type="component" value="Unassembled WGS sequence"/>
</dbReference>